<evidence type="ECO:0000256" key="3">
    <source>
        <dbReference type="ARBA" id="ARBA00022980"/>
    </source>
</evidence>
<keyword evidence="2 5" id="KW-0694">RNA-binding</keyword>
<dbReference type="EMBL" id="VOBL01000006">
    <property type="protein sequence ID" value="KAA0977559.1"/>
    <property type="molecule type" value="Genomic_DNA"/>
</dbReference>
<dbReference type="InterPro" id="IPR020930">
    <property type="entry name" value="Ribosomal_uL5_bac-type"/>
</dbReference>
<comment type="function">
    <text evidence="5">This is one of the proteins that binds to the 5S RNA in the ribosome where it forms part of the central protuberance.</text>
</comment>
<dbReference type="InterPro" id="IPR020056">
    <property type="entry name" value="Rbsml_bL25/Gln-tRNA_synth_N"/>
</dbReference>
<organism evidence="8 9">
    <name type="scientific">Paeniglutamicibacter gangotriensis</name>
    <dbReference type="NCBI Taxonomy" id="254787"/>
    <lineage>
        <taxon>Bacteria</taxon>
        <taxon>Bacillati</taxon>
        <taxon>Actinomycetota</taxon>
        <taxon>Actinomycetes</taxon>
        <taxon>Micrococcales</taxon>
        <taxon>Micrococcaceae</taxon>
        <taxon>Paeniglutamicibacter</taxon>
    </lineage>
</organism>
<comment type="subunit">
    <text evidence="5">Part of the 50S ribosomal subunit; part of the 5S rRNA/L5/L18/L25 subcomplex. Contacts the 5S rRNA. Binds to the 5S rRNA independently of L5 and L18.</text>
</comment>
<keyword evidence="1 5" id="KW-0699">rRNA-binding</keyword>
<reference evidence="8 9" key="1">
    <citation type="submission" date="2019-07" db="EMBL/GenBank/DDBJ databases">
        <title>Analysis of the biochemical properties, biological activity and biotechnological potential of siderophores and biosurfactants produced by Antarctic psychrotolerant bacteria.</title>
        <authorList>
            <person name="Styczynski M."/>
            <person name="Krucon T."/>
            <person name="Decewicz P."/>
            <person name="Dziewit L."/>
        </authorList>
    </citation>
    <scope>NUCLEOTIDE SEQUENCE [LARGE SCALE GENOMIC DNA]</scope>
    <source>
        <strain evidence="8 9">ANT_H27</strain>
    </source>
</reference>
<proteinExistence type="inferred from homology"/>
<dbReference type="Pfam" id="PF01386">
    <property type="entry name" value="Ribosomal_L25p"/>
    <property type="match status" value="1"/>
</dbReference>
<dbReference type="NCBIfam" id="NF004131">
    <property type="entry name" value="PRK05618.2-1"/>
    <property type="match status" value="1"/>
</dbReference>
<dbReference type="Pfam" id="PF14693">
    <property type="entry name" value="Ribosomal_TL5_C"/>
    <property type="match status" value="1"/>
</dbReference>
<evidence type="ECO:0000259" key="6">
    <source>
        <dbReference type="Pfam" id="PF01386"/>
    </source>
</evidence>
<accession>A0A5B0EJR9</accession>
<dbReference type="GO" id="GO:0008097">
    <property type="term" value="F:5S rRNA binding"/>
    <property type="evidence" value="ECO:0007669"/>
    <property type="project" value="InterPro"/>
</dbReference>
<evidence type="ECO:0000256" key="5">
    <source>
        <dbReference type="HAMAP-Rule" id="MF_01334"/>
    </source>
</evidence>
<dbReference type="NCBIfam" id="TIGR00731">
    <property type="entry name" value="bL25_bact_ctc"/>
    <property type="match status" value="1"/>
</dbReference>
<dbReference type="HAMAP" id="MF_01334">
    <property type="entry name" value="Ribosomal_bL25_CTC"/>
    <property type="match status" value="1"/>
</dbReference>
<dbReference type="Gene3D" id="2.40.240.10">
    <property type="entry name" value="Ribosomal Protein L25, Chain P"/>
    <property type="match status" value="1"/>
</dbReference>
<dbReference type="PANTHER" id="PTHR33284">
    <property type="entry name" value="RIBOSOMAL PROTEIN L25/GLN-TRNA SYNTHETASE, ANTI-CODON-BINDING DOMAIN-CONTAINING PROTEIN"/>
    <property type="match status" value="1"/>
</dbReference>
<dbReference type="PANTHER" id="PTHR33284:SF1">
    <property type="entry name" value="RIBOSOMAL PROTEIN L25_GLN-TRNA SYNTHETASE, ANTI-CODON-BINDING DOMAIN-CONTAINING PROTEIN"/>
    <property type="match status" value="1"/>
</dbReference>
<dbReference type="GO" id="GO:0022625">
    <property type="term" value="C:cytosolic large ribosomal subunit"/>
    <property type="evidence" value="ECO:0007669"/>
    <property type="project" value="TreeGrafter"/>
</dbReference>
<comment type="similarity">
    <text evidence="5">Belongs to the bacterial ribosomal protein bL25 family. CTC subfamily.</text>
</comment>
<dbReference type="OrthoDB" id="5242980at2"/>
<comment type="caution">
    <text evidence="8">The sequence shown here is derived from an EMBL/GenBank/DDBJ whole genome shotgun (WGS) entry which is preliminary data.</text>
</comment>
<dbReference type="InterPro" id="IPR037121">
    <property type="entry name" value="Ribosomal_bL25_C"/>
</dbReference>
<feature type="domain" description="Large ribosomal subunit protein bL25 beta" evidence="7">
    <location>
        <begin position="99"/>
        <end position="177"/>
    </location>
</feature>
<dbReference type="CDD" id="cd00495">
    <property type="entry name" value="Ribosomal_L25_TL5_CTC"/>
    <property type="match status" value="1"/>
</dbReference>
<dbReference type="Proteomes" id="UP000323856">
    <property type="component" value="Unassembled WGS sequence"/>
</dbReference>
<dbReference type="GO" id="GO:0003735">
    <property type="term" value="F:structural constituent of ribosome"/>
    <property type="evidence" value="ECO:0007669"/>
    <property type="project" value="InterPro"/>
</dbReference>
<evidence type="ECO:0000256" key="1">
    <source>
        <dbReference type="ARBA" id="ARBA00022730"/>
    </source>
</evidence>
<dbReference type="InterPro" id="IPR020057">
    <property type="entry name" value="Ribosomal_bL25_b-dom"/>
</dbReference>
<evidence type="ECO:0000259" key="7">
    <source>
        <dbReference type="Pfam" id="PF14693"/>
    </source>
</evidence>
<keyword evidence="3 5" id="KW-0689">Ribosomal protein</keyword>
<dbReference type="SUPFAM" id="SSF50715">
    <property type="entry name" value="Ribosomal protein L25-like"/>
    <property type="match status" value="1"/>
</dbReference>
<keyword evidence="4 5" id="KW-0687">Ribonucleoprotein</keyword>
<dbReference type="GO" id="GO:0006412">
    <property type="term" value="P:translation"/>
    <property type="evidence" value="ECO:0007669"/>
    <property type="project" value="UniProtKB-UniRule"/>
</dbReference>
<dbReference type="InterPro" id="IPR001021">
    <property type="entry name" value="Ribosomal_bL25_long"/>
</dbReference>
<evidence type="ECO:0000256" key="2">
    <source>
        <dbReference type="ARBA" id="ARBA00022884"/>
    </source>
</evidence>
<name>A0A5B0EJR9_9MICC</name>
<evidence type="ECO:0000313" key="9">
    <source>
        <dbReference type="Proteomes" id="UP000323856"/>
    </source>
</evidence>
<dbReference type="RefSeq" id="WP_149619235.1">
    <property type="nucleotide sequence ID" value="NZ_VOBL01000006.1"/>
</dbReference>
<evidence type="ECO:0000256" key="4">
    <source>
        <dbReference type="ARBA" id="ARBA00023274"/>
    </source>
</evidence>
<sequence>MANIIKLDGELRTDFGKGAARQARRGGQIPAVIYGHGTDPVRVLLPVAATTLAVRGSNALLSIAVNGEETVTLVKDIQRHALRQTVDHLDLLIVKKGEKVIVEVSVLIQGELTAGTTLSLDHPSIAVEAEAVALPEHVVANIAGLQAGTQILASELVLPEGTALAVEGDVVIATVDAAIAEAEPEAESAASAE</sequence>
<dbReference type="Gene3D" id="2.170.120.20">
    <property type="entry name" value="Ribosomal protein L25, beta domain"/>
    <property type="match status" value="1"/>
</dbReference>
<gene>
    <name evidence="5" type="primary">rplY</name>
    <name evidence="5" type="synonym">ctc</name>
    <name evidence="8" type="ORF">FQ154_07510</name>
</gene>
<dbReference type="InterPro" id="IPR029751">
    <property type="entry name" value="Ribosomal_L25_dom"/>
</dbReference>
<feature type="domain" description="Large ribosomal subunit protein bL25 L25" evidence="6">
    <location>
        <begin position="7"/>
        <end position="91"/>
    </location>
</feature>
<protein>
    <recommendedName>
        <fullName evidence="5">Large ribosomal subunit protein bL25</fullName>
    </recommendedName>
    <alternativeName>
        <fullName evidence="5">General stress protein CTC</fullName>
    </alternativeName>
</protein>
<dbReference type="AlphaFoldDB" id="A0A5B0EJR9"/>
<dbReference type="InterPro" id="IPR011035">
    <property type="entry name" value="Ribosomal_bL25/Gln-tRNA_synth"/>
</dbReference>
<evidence type="ECO:0000313" key="8">
    <source>
        <dbReference type="EMBL" id="KAA0977559.1"/>
    </source>
</evidence>